<dbReference type="InterPro" id="IPR002716">
    <property type="entry name" value="PIN_dom"/>
</dbReference>
<keyword evidence="3" id="KW-1185">Reference proteome</keyword>
<evidence type="ECO:0000259" key="1">
    <source>
        <dbReference type="Pfam" id="PF13470"/>
    </source>
</evidence>
<name>A0ABU8XGP7_9BURK</name>
<dbReference type="Pfam" id="PF13470">
    <property type="entry name" value="PIN_3"/>
    <property type="match status" value="1"/>
</dbReference>
<proteinExistence type="predicted"/>
<comment type="caution">
    <text evidence="2">The sequence shown here is derived from an EMBL/GenBank/DDBJ whole genome shotgun (WGS) entry which is preliminary data.</text>
</comment>
<feature type="domain" description="PIN" evidence="1">
    <location>
        <begin position="5"/>
        <end position="59"/>
    </location>
</feature>
<evidence type="ECO:0000313" key="3">
    <source>
        <dbReference type="Proteomes" id="UP001367030"/>
    </source>
</evidence>
<dbReference type="EMBL" id="JBBKZS010000023">
    <property type="protein sequence ID" value="MEJ8859052.1"/>
    <property type="molecule type" value="Genomic_DNA"/>
</dbReference>
<dbReference type="Proteomes" id="UP001367030">
    <property type="component" value="Unassembled WGS sequence"/>
</dbReference>
<sequence>MRCREALRVAELVQQYQSIVTLVHPFDVPRVVPNDVDDDHVVAAAVAGQVEVIVSGDRHLLQMQSHAGIAIFNPRDAWERISAQH</sequence>
<evidence type="ECO:0000313" key="2">
    <source>
        <dbReference type="EMBL" id="MEJ8859052.1"/>
    </source>
</evidence>
<accession>A0ABU8XGP7</accession>
<gene>
    <name evidence="2" type="ORF">WKW79_31085</name>
</gene>
<reference evidence="2 3" key="1">
    <citation type="submission" date="2024-03" db="EMBL/GenBank/DDBJ databases">
        <title>Novel species of the genus Variovorax.</title>
        <authorList>
            <person name="Liu Q."/>
            <person name="Xin Y.-H."/>
        </authorList>
    </citation>
    <scope>NUCLEOTIDE SEQUENCE [LARGE SCALE GENOMIC DNA]</scope>
    <source>
        <strain evidence="2 3">KACC 18901</strain>
    </source>
</reference>
<protein>
    <submittedName>
        <fullName evidence="2">PIN domain-containing protein</fullName>
    </submittedName>
</protein>
<organism evidence="2 3">
    <name type="scientific">Variovorax robiniae</name>
    <dbReference type="NCBI Taxonomy" id="1836199"/>
    <lineage>
        <taxon>Bacteria</taxon>
        <taxon>Pseudomonadati</taxon>
        <taxon>Pseudomonadota</taxon>
        <taxon>Betaproteobacteria</taxon>
        <taxon>Burkholderiales</taxon>
        <taxon>Comamonadaceae</taxon>
        <taxon>Variovorax</taxon>
    </lineage>
</organism>
<dbReference type="RefSeq" id="WP_340339097.1">
    <property type="nucleotide sequence ID" value="NZ_JBBKZS010000023.1"/>
</dbReference>